<accession>A0AAT9FSN8</accession>
<dbReference type="EMBL" id="AP026866">
    <property type="protein sequence ID" value="BDS08912.1"/>
    <property type="molecule type" value="Genomic_DNA"/>
</dbReference>
<dbReference type="KEGG" id="osu:NT6N_39520"/>
<evidence type="ECO:0008006" key="2">
    <source>
        <dbReference type="Google" id="ProtNLM"/>
    </source>
</evidence>
<reference evidence="1" key="1">
    <citation type="submission" date="2024-07" db="EMBL/GenBank/DDBJ databases">
        <title>Complete genome sequence of Verrucomicrobiaceae bacterium NT6N.</title>
        <authorList>
            <person name="Huang C."/>
            <person name="Takami H."/>
            <person name="Hamasaki K."/>
        </authorList>
    </citation>
    <scope>NUCLEOTIDE SEQUENCE</scope>
    <source>
        <strain evidence="1">NT6N</strain>
    </source>
</reference>
<protein>
    <recommendedName>
        <fullName evidence="2">HEAT repeat domain-containing protein</fullName>
    </recommendedName>
</protein>
<organism evidence="1">
    <name type="scientific">Oceaniferula spumae</name>
    <dbReference type="NCBI Taxonomy" id="2979115"/>
    <lineage>
        <taxon>Bacteria</taxon>
        <taxon>Pseudomonadati</taxon>
        <taxon>Verrucomicrobiota</taxon>
        <taxon>Verrucomicrobiia</taxon>
        <taxon>Verrucomicrobiales</taxon>
        <taxon>Verrucomicrobiaceae</taxon>
        <taxon>Oceaniferula</taxon>
    </lineage>
</organism>
<evidence type="ECO:0000313" key="1">
    <source>
        <dbReference type="EMBL" id="BDS08912.1"/>
    </source>
</evidence>
<proteinExistence type="predicted"/>
<name>A0AAT9FSN8_9BACT</name>
<dbReference type="AlphaFoldDB" id="A0AAT9FSN8"/>
<gene>
    <name evidence="1" type="ORF">NT6N_39520</name>
</gene>
<sequence length="189" mass="21194">MNRILQGLLVFTLLVAGIDRASCQGELVKFSGKYEKPTINQRLFGDELSMVNNERDEYATNLAAYAVKVVHEKKADQKSLDLAREILGLALHLSPRNKKCIVVNAQLARGVTPDRVAADYEPEVFARLLLARGQLLEKNEGEINSLLARYLISLAATIDPRNEDAIYESEIRRIDNGELSWKLLTDAKK</sequence>